<protein>
    <submittedName>
        <fullName evidence="3">Relaxase/Mobilisation nuclease domain-containing protein</fullName>
    </submittedName>
</protein>
<organism evidence="3 4">
    <name type="scientific">Enterocloster clostridioformis</name>
    <dbReference type="NCBI Taxonomy" id="1531"/>
    <lineage>
        <taxon>Bacteria</taxon>
        <taxon>Bacillati</taxon>
        <taxon>Bacillota</taxon>
        <taxon>Clostridia</taxon>
        <taxon>Lachnospirales</taxon>
        <taxon>Lachnospiraceae</taxon>
        <taxon>Enterocloster</taxon>
    </lineage>
</organism>
<dbReference type="EMBL" id="FOIO01000045">
    <property type="protein sequence ID" value="SEU01009.1"/>
    <property type="molecule type" value="Genomic_DNA"/>
</dbReference>
<dbReference type="InterPro" id="IPR005094">
    <property type="entry name" value="Endonuclease_MobA/VirD2"/>
</dbReference>
<dbReference type="RefSeq" id="WP_074663544.1">
    <property type="nucleotide sequence ID" value="NZ_FOIO01000045.1"/>
</dbReference>
<name>A0A1I0IUW3_9FIRM</name>
<reference evidence="3 4" key="1">
    <citation type="submission" date="2016-10" db="EMBL/GenBank/DDBJ databases">
        <authorList>
            <person name="Varghese N."/>
            <person name="Submissions S."/>
        </authorList>
    </citation>
    <scope>NUCLEOTIDE SEQUENCE [LARGE SCALE GENOMIC DNA]</scope>
    <source>
        <strain evidence="3 4">NLAE-zl-C196</strain>
    </source>
</reference>
<comment type="caution">
    <text evidence="3">The sequence shown here is derived from an EMBL/GenBank/DDBJ whole genome shotgun (WGS) entry which is preliminary data.</text>
</comment>
<evidence type="ECO:0000256" key="1">
    <source>
        <dbReference type="SAM" id="MobiDB-lite"/>
    </source>
</evidence>
<dbReference type="Pfam" id="PF03432">
    <property type="entry name" value="Relaxase"/>
    <property type="match status" value="1"/>
</dbReference>
<evidence type="ECO:0000313" key="4">
    <source>
        <dbReference type="Proteomes" id="UP000182121"/>
    </source>
</evidence>
<evidence type="ECO:0000313" key="3">
    <source>
        <dbReference type="EMBL" id="SEU01009.1"/>
    </source>
</evidence>
<proteinExistence type="predicted"/>
<evidence type="ECO:0000259" key="2">
    <source>
        <dbReference type="Pfam" id="PF03432"/>
    </source>
</evidence>
<feature type="region of interest" description="Disordered" evidence="1">
    <location>
        <begin position="450"/>
        <end position="469"/>
    </location>
</feature>
<gene>
    <name evidence="3" type="ORF">SAMN05216521_104523</name>
</gene>
<feature type="domain" description="MobA/VirD2-like nuclease" evidence="2">
    <location>
        <begin position="27"/>
        <end position="161"/>
    </location>
</feature>
<dbReference type="AlphaFoldDB" id="A0A1I0IUW3"/>
<accession>A0A1I0IUW3</accession>
<sequence>MAATRLIALHINKGKTVAQCLADRTDYSQNAAKTEDGKYISSYECDPKTADEEFLLTKRQYQHITGRQQKNDIIAYQIRQSFKPGEITPEEANQVGYETAMRWTKGKHAFIVATHIDRSHIHNHIIYNSTSLDCTRKFKNFFLSGLAVQRLSDMVCIEHGLSIIEPKPYRERVKRTTFPKKRTKRDELCAAIDQILKKKPKDFSDFVFQLSELGYEFKDGKQPAFRHSGEKRFIRLRSLGEGYSQEDIITILSSKSIQKASRASNQVHTQREFNLLIDIQAKMAEGKSAGYERWAKKYNRKEAARTVCLLKEKGIGNYEELTALTEQLSHRFAELSDTIKANEKRMVEIGALQTHINNYSRTRPVYEAYRKSGYSRKFFEEHREEIQLHKAAKQAFDQLPNKKVPSRKTLNEEFYRLSAEKKKAYAEYRQVRKDMQEYLTAKQTVEHILGIDSKKREEKEKQREEENRQ</sequence>
<dbReference type="Proteomes" id="UP000182121">
    <property type="component" value="Unassembled WGS sequence"/>
</dbReference>
<feature type="compositionally biased region" description="Basic and acidic residues" evidence="1">
    <location>
        <begin position="452"/>
        <end position="469"/>
    </location>
</feature>